<protein>
    <submittedName>
        <fullName evidence="1">Uncharacterized protein</fullName>
    </submittedName>
</protein>
<dbReference type="Proteomes" id="UP001143543">
    <property type="component" value="Unassembled WGS sequence"/>
</dbReference>
<keyword evidence="2" id="KW-1185">Reference proteome</keyword>
<evidence type="ECO:0000313" key="1">
    <source>
        <dbReference type="EMBL" id="GLB47994.1"/>
    </source>
</evidence>
<evidence type="ECO:0000313" key="2">
    <source>
        <dbReference type="Proteomes" id="UP001143543"/>
    </source>
</evidence>
<sequence>MNIEVVDIKDRGNKVKERIVLKALSNLDIGYYIVFLTTKTGENSFSSTPKNIFWFPDKDINEGDLVVLYTKSGKNSIKDNKSGNRTHFFYWGLTPPVFENKNKIAVVIESSGWT</sequence>
<comment type="caution">
    <text evidence="1">The sequence shown here is derived from an EMBL/GenBank/DDBJ whole genome shotgun (WGS) entry which is preliminary data.</text>
</comment>
<dbReference type="EMBL" id="BRVO01000001">
    <property type="protein sequence ID" value="GLB47994.1"/>
    <property type="molecule type" value="Genomic_DNA"/>
</dbReference>
<name>A0ABQ5MF31_9FLAO</name>
<gene>
    <name evidence="1" type="ORF">Y10_03620</name>
</gene>
<organism evidence="1 2">
    <name type="scientific">Neptunitalea lumnitzerae</name>
    <dbReference type="NCBI Taxonomy" id="2965509"/>
    <lineage>
        <taxon>Bacteria</taxon>
        <taxon>Pseudomonadati</taxon>
        <taxon>Bacteroidota</taxon>
        <taxon>Flavobacteriia</taxon>
        <taxon>Flavobacteriales</taxon>
        <taxon>Flavobacteriaceae</taxon>
        <taxon>Neptunitalea</taxon>
    </lineage>
</organism>
<accession>A0ABQ5MF31</accession>
<reference evidence="1" key="1">
    <citation type="submission" date="2022-07" db="EMBL/GenBank/DDBJ databases">
        <title>Taxonomy of Novel Oxalotrophic and Methylotrophic Bacteria.</title>
        <authorList>
            <person name="Sahin N."/>
            <person name="Tani A."/>
        </authorList>
    </citation>
    <scope>NUCLEOTIDE SEQUENCE</scope>
    <source>
        <strain evidence="1">Y10</strain>
    </source>
</reference>
<dbReference type="RefSeq" id="WP_281763653.1">
    <property type="nucleotide sequence ID" value="NZ_BRVO01000001.1"/>
</dbReference>
<proteinExistence type="predicted"/>